<dbReference type="Proteomes" id="UP001200513">
    <property type="component" value="Chromosome"/>
</dbReference>
<dbReference type="AlphaFoldDB" id="A0A9Y1FNJ1"/>
<sequence length="237" mass="27484">MIVEDVSKPLSSTELEELIHVLYSKEISVKEFVDSIKTSRDETISLIKHENVVYGYFLWAKDEEIDEEENKVLQSIFTIEDLVCIPSFENLKVKGELVSIIEENARSKGCNLIEISVPSQSFNIISIFLESNKYELTSLRVSKELERKTEFVKIYTGIEKYIKPQLVELLVSKEGTYQLELIEEPSDYKNILEQGFSPEIVSVIFDLEERNTDELFEKINEVTDWQEFSITLISYLS</sequence>
<reference evidence="1" key="1">
    <citation type="journal article" date="2022" name="Nat. Microbiol.">
        <title>Unique mobile elements and scalable gene flow at the prokaryote-eukaryote boundary revealed by circularized Asgard archaea genomes.</title>
        <authorList>
            <person name="Wu F."/>
            <person name="Speth D.R."/>
            <person name="Philosof A."/>
            <person name="Cremiere A."/>
            <person name="Narayanan A."/>
            <person name="Barco R.A."/>
            <person name="Connon S.A."/>
            <person name="Amend J.P."/>
            <person name="Antoshechkin I.A."/>
            <person name="Orphan V.J."/>
        </authorList>
    </citation>
    <scope>NUCLEOTIDE SEQUENCE</scope>
    <source>
        <strain evidence="1">PR6</strain>
    </source>
</reference>
<proteinExistence type="predicted"/>
<gene>
    <name evidence="1" type="ORF">K9W46_12590</name>
</gene>
<organism evidence="1">
    <name type="scientific">Candidatus Heimdallarchaeum endolithica</name>
    <dbReference type="NCBI Taxonomy" id="2876572"/>
    <lineage>
        <taxon>Archaea</taxon>
        <taxon>Promethearchaeati</taxon>
        <taxon>Candidatus Heimdallarchaeota</taxon>
        <taxon>Candidatus Heimdallarchaeia (ex Rinke et al. 2021) (nom. nud.)</taxon>
        <taxon>Candidatus Heimdallarchaeales</taxon>
        <taxon>Candidatus Heimdallarchaeaceae</taxon>
        <taxon>Candidatus Heimdallarchaeum</taxon>
    </lineage>
</organism>
<protein>
    <recommendedName>
        <fullName evidence="2">N-acetyltransferase domain-containing protein</fullName>
    </recommendedName>
</protein>
<evidence type="ECO:0000313" key="1">
    <source>
        <dbReference type="EMBL" id="UJG43196.1"/>
    </source>
</evidence>
<accession>A0A9Y1FNJ1</accession>
<dbReference type="EMBL" id="CP084167">
    <property type="protein sequence ID" value="UJG43196.1"/>
    <property type="molecule type" value="Genomic_DNA"/>
</dbReference>
<name>A0A9Y1FNJ1_9ARCH</name>
<evidence type="ECO:0008006" key="2">
    <source>
        <dbReference type="Google" id="ProtNLM"/>
    </source>
</evidence>
<dbReference type="Gene3D" id="3.40.630.30">
    <property type="match status" value="1"/>
</dbReference>